<dbReference type="Gene3D" id="2.170.150.80">
    <property type="entry name" value="NAC domain"/>
    <property type="match status" value="1"/>
</dbReference>
<dbReference type="InterPro" id="IPR003441">
    <property type="entry name" value="NAC-dom"/>
</dbReference>
<dbReference type="GO" id="GO:0006355">
    <property type="term" value="P:regulation of DNA-templated transcription"/>
    <property type="evidence" value="ECO:0007669"/>
    <property type="project" value="InterPro"/>
</dbReference>
<evidence type="ECO:0000256" key="5">
    <source>
        <dbReference type="SAM" id="MobiDB-lite"/>
    </source>
</evidence>
<dbReference type="Proteomes" id="UP000228380">
    <property type="component" value="Unplaced"/>
</dbReference>
<feature type="domain" description="NAC" evidence="6">
    <location>
        <begin position="7"/>
        <end position="152"/>
    </location>
</feature>
<dbReference type="OrthoDB" id="774757at2759"/>
<sequence length="253" mass="28711">MGEEERFAPGYRFISTKEELIEKYLKGKDSGNPLPTNIIKEVEFYKHQPAVLHKRFPVKRIKSRYFFTKLDKRSKTKKYRDRKAKNGGHWICSTGDKPVLTNGGQYTGGVYKTLTYYEGNGRSKKTGWIMIEYRLSKESKQHQPTANQVEGDGVGRSAPQRREECRRSFGVGEEGAGEEVGIRRRSALERTRDGGGGGLMSALERGGEESSLDSWLKSKRRGRLWIDIGTGGRRRGEWLGFVAQIQETVEAVD</sequence>
<keyword evidence="2" id="KW-0238">DNA-binding</keyword>
<dbReference type="PROSITE" id="PS51005">
    <property type="entry name" value="NAC"/>
    <property type="match status" value="1"/>
</dbReference>
<dbReference type="Pfam" id="PF02365">
    <property type="entry name" value="NAM"/>
    <property type="match status" value="1"/>
</dbReference>
<dbReference type="InterPro" id="IPR036093">
    <property type="entry name" value="NAC_dom_sf"/>
</dbReference>
<keyword evidence="3" id="KW-0804">Transcription</keyword>
<accession>A0A8B8ZWI1</accession>
<feature type="region of interest" description="Disordered" evidence="5">
    <location>
        <begin position="139"/>
        <end position="172"/>
    </location>
</feature>
<protein>
    <submittedName>
        <fullName evidence="8">NAC transcription factor NAM-B2-like</fullName>
    </submittedName>
</protein>
<dbReference type="AlphaFoldDB" id="A0A8B8ZWI1"/>
<evidence type="ECO:0000313" key="7">
    <source>
        <dbReference type="Proteomes" id="UP000228380"/>
    </source>
</evidence>
<evidence type="ECO:0000256" key="3">
    <source>
        <dbReference type="ARBA" id="ARBA00023163"/>
    </source>
</evidence>
<keyword evidence="1" id="KW-0805">Transcription regulation</keyword>
<evidence type="ECO:0000259" key="6">
    <source>
        <dbReference type="PROSITE" id="PS51005"/>
    </source>
</evidence>
<evidence type="ECO:0000256" key="1">
    <source>
        <dbReference type="ARBA" id="ARBA00023015"/>
    </source>
</evidence>
<dbReference type="PANTHER" id="PTHR31719">
    <property type="entry name" value="NAC TRANSCRIPTION FACTOR 56"/>
    <property type="match status" value="1"/>
</dbReference>
<dbReference type="RefSeq" id="XP_038975883.1">
    <property type="nucleotide sequence ID" value="XM_039119955.1"/>
</dbReference>
<reference evidence="8" key="1">
    <citation type="submission" date="2025-08" db="UniProtKB">
        <authorList>
            <consortium name="RefSeq"/>
        </authorList>
    </citation>
    <scope>IDENTIFICATION</scope>
    <source>
        <tissue evidence="8">Young leaves</tissue>
    </source>
</reference>
<keyword evidence="4" id="KW-0539">Nucleus</keyword>
<evidence type="ECO:0000256" key="4">
    <source>
        <dbReference type="ARBA" id="ARBA00023242"/>
    </source>
</evidence>
<dbReference type="SUPFAM" id="SSF101941">
    <property type="entry name" value="NAC domain"/>
    <property type="match status" value="1"/>
</dbReference>
<dbReference type="PANTHER" id="PTHR31719:SF43">
    <property type="entry name" value="NAC TRANSCRIPTION FACTOR 56"/>
    <property type="match status" value="1"/>
</dbReference>
<evidence type="ECO:0000313" key="8">
    <source>
        <dbReference type="RefSeq" id="XP_038975883.1"/>
    </source>
</evidence>
<proteinExistence type="predicted"/>
<evidence type="ECO:0000256" key="2">
    <source>
        <dbReference type="ARBA" id="ARBA00023125"/>
    </source>
</evidence>
<dbReference type="KEGG" id="pda:120106853"/>
<dbReference type="GO" id="GO:0003677">
    <property type="term" value="F:DNA binding"/>
    <property type="evidence" value="ECO:0007669"/>
    <property type="project" value="UniProtKB-KW"/>
</dbReference>
<gene>
    <name evidence="8" type="primary">LOC120106853</name>
</gene>
<dbReference type="GeneID" id="120106853"/>
<name>A0A8B8ZWI1_PHODC</name>
<organism evidence="7 8">
    <name type="scientific">Phoenix dactylifera</name>
    <name type="common">Date palm</name>
    <dbReference type="NCBI Taxonomy" id="42345"/>
    <lineage>
        <taxon>Eukaryota</taxon>
        <taxon>Viridiplantae</taxon>
        <taxon>Streptophyta</taxon>
        <taxon>Embryophyta</taxon>
        <taxon>Tracheophyta</taxon>
        <taxon>Spermatophyta</taxon>
        <taxon>Magnoliopsida</taxon>
        <taxon>Liliopsida</taxon>
        <taxon>Arecaceae</taxon>
        <taxon>Coryphoideae</taxon>
        <taxon>Phoeniceae</taxon>
        <taxon>Phoenix</taxon>
    </lineage>
</organism>
<keyword evidence="7" id="KW-1185">Reference proteome</keyword>